<accession>A0A1G2K4V3</accession>
<name>A0A1G2K4V3_9BACT</name>
<organism evidence="1 2">
    <name type="scientific">Candidatus Sungbacteria bacterium RIFCSPHIGHO2_01_FULL_47_32</name>
    <dbReference type="NCBI Taxonomy" id="1802264"/>
    <lineage>
        <taxon>Bacteria</taxon>
        <taxon>Candidatus Sungiibacteriota</taxon>
    </lineage>
</organism>
<protein>
    <submittedName>
        <fullName evidence="1">Uncharacterized protein</fullName>
    </submittedName>
</protein>
<comment type="caution">
    <text evidence="1">The sequence shown here is derived from an EMBL/GenBank/DDBJ whole genome shotgun (WGS) entry which is preliminary data.</text>
</comment>
<sequence>MEEFSQNVESVDASIERICDEGKRSGNFDALKKARREGSPEAVLRGVVQIIVAEKREDFRFVFFLKKALLKDGFSFVSEDDVRRAGGDAYQKALEGGRPLEAVEVASALYGKQSKEYQHAWQCAKADSGEKTKETLEGEEEDEEEEWTANIPQNSTIFNLFEAIESGDDNLEHTDIFWSEIHDNFNPEVADELFEIQHNEKLGAGTKVVDFFEKHGYSKKDIEIFLPVKFEKVPTKKK</sequence>
<evidence type="ECO:0000313" key="1">
    <source>
        <dbReference type="EMBL" id="OGZ94474.1"/>
    </source>
</evidence>
<evidence type="ECO:0000313" key="2">
    <source>
        <dbReference type="Proteomes" id="UP000177152"/>
    </source>
</evidence>
<proteinExistence type="predicted"/>
<reference evidence="1 2" key="1">
    <citation type="journal article" date="2016" name="Nat. Commun.">
        <title>Thousands of microbial genomes shed light on interconnected biogeochemical processes in an aquifer system.</title>
        <authorList>
            <person name="Anantharaman K."/>
            <person name="Brown C.T."/>
            <person name="Hug L.A."/>
            <person name="Sharon I."/>
            <person name="Castelle C.J."/>
            <person name="Probst A.J."/>
            <person name="Thomas B.C."/>
            <person name="Singh A."/>
            <person name="Wilkins M.J."/>
            <person name="Karaoz U."/>
            <person name="Brodie E.L."/>
            <person name="Williams K.H."/>
            <person name="Hubbard S.S."/>
            <person name="Banfield J.F."/>
        </authorList>
    </citation>
    <scope>NUCLEOTIDE SEQUENCE [LARGE SCALE GENOMIC DNA]</scope>
</reference>
<dbReference type="Proteomes" id="UP000177152">
    <property type="component" value="Unassembled WGS sequence"/>
</dbReference>
<dbReference type="EMBL" id="MHQC01000035">
    <property type="protein sequence ID" value="OGZ94474.1"/>
    <property type="molecule type" value="Genomic_DNA"/>
</dbReference>
<gene>
    <name evidence="1" type="ORF">A2633_03495</name>
</gene>
<dbReference type="AlphaFoldDB" id="A0A1G2K4V3"/>